<keyword evidence="2 3" id="KW-0728">SH3 domain</keyword>
<feature type="compositionally biased region" description="Pro residues" evidence="4">
    <location>
        <begin position="178"/>
        <end position="189"/>
    </location>
</feature>
<protein>
    <submittedName>
        <fullName evidence="7">Epidermal growth factor receptor kinase substrate 8-like</fullName>
    </submittedName>
</protein>
<dbReference type="Gene3D" id="2.30.29.30">
    <property type="entry name" value="Pleckstrin-homology domain (PH domain)/Phosphotyrosine-binding domain (PTB)"/>
    <property type="match status" value="1"/>
</dbReference>
<feature type="compositionally biased region" description="Basic and acidic residues" evidence="4">
    <location>
        <begin position="678"/>
        <end position="692"/>
    </location>
</feature>
<dbReference type="InterPro" id="IPR011993">
    <property type="entry name" value="PH-like_dom_sf"/>
</dbReference>
<feature type="compositionally biased region" description="Basic and acidic residues" evidence="4">
    <location>
        <begin position="481"/>
        <end position="490"/>
    </location>
</feature>
<feature type="compositionally biased region" description="Basic and acidic residues" evidence="4">
    <location>
        <begin position="451"/>
        <end position="464"/>
    </location>
</feature>
<feature type="compositionally biased region" description="Polar residues" evidence="4">
    <location>
        <begin position="14"/>
        <end position="33"/>
    </location>
</feature>
<evidence type="ECO:0000313" key="7">
    <source>
        <dbReference type="RefSeq" id="XP_022243520.1"/>
    </source>
</evidence>
<evidence type="ECO:0000256" key="1">
    <source>
        <dbReference type="ARBA" id="ARBA00006197"/>
    </source>
</evidence>
<feature type="compositionally biased region" description="Basic and acidic residues" evidence="4">
    <location>
        <begin position="225"/>
        <end position="234"/>
    </location>
</feature>
<dbReference type="PANTHER" id="PTHR12287:SF23">
    <property type="entry name" value="AROUSER, ISOFORM A-RELATED"/>
    <property type="match status" value="1"/>
</dbReference>
<proteinExistence type="inferred from homology"/>
<feature type="compositionally biased region" description="Basic and acidic residues" evidence="4">
    <location>
        <begin position="504"/>
        <end position="528"/>
    </location>
</feature>
<dbReference type="CDD" id="cd01210">
    <property type="entry name" value="PTB_EPS8"/>
    <property type="match status" value="1"/>
</dbReference>
<dbReference type="GeneID" id="106461005"/>
<evidence type="ECO:0000256" key="4">
    <source>
        <dbReference type="SAM" id="MobiDB-lite"/>
    </source>
</evidence>
<dbReference type="Gene3D" id="2.30.30.40">
    <property type="entry name" value="SH3 Domains"/>
    <property type="match status" value="1"/>
</dbReference>
<organism evidence="6 7">
    <name type="scientific">Limulus polyphemus</name>
    <name type="common">Atlantic horseshoe crab</name>
    <dbReference type="NCBI Taxonomy" id="6850"/>
    <lineage>
        <taxon>Eukaryota</taxon>
        <taxon>Metazoa</taxon>
        <taxon>Ecdysozoa</taxon>
        <taxon>Arthropoda</taxon>
        <taxon>Chelicerata</taxon>
        <taxon>Merostomata</taxon>
        <taxon>Xiphosura</taxon>
        <taxon>Limulidae</taxon>
        <taxon>Limulus</taxon>
    </lineage>
</organism>
<gene>
    <name evidence="7" type="primary">LOC106461005</name>
</gene>
<dbReference type="InterPro" id="IPR033928">
    <property type="entry name" value="EPS8_PTB"/>
</dbReference>
<dbReference type="InterPro" id="IPR039801">
    <property type="entry name" value="EPS8-like"/>
</dbReference>
<feature type="region of interest" description="Disordered" evidence="4">
    <location>
        <begin position="208"/>
        <end position="253"/>
    </location>
</feature>
<dbReference type="SUPFAM" id="SSF50044">
    <property type="entry name" value="SH3-domain"/>
    <property type="match status" value="1"/>
</dbReference>
<dbReference type="SUPFAM" id="SSF50729">
    <property type="entry name" value="PH domain-like"/>
    <property type="match status" value="1"/>
</dbReference>
<feature type="region of interest" description="Disordered" evidence="4">
    <location>
        <begin position="173"/>
        <end position="193"/>
    </location>
</feature>
<dbReference type="RefSeq" id="XP_022243520.1">
    <property type="nucleotide sequence ID" value="XM_022387812.1"/>
</dbReference>
<feature type="domain" description="SH3" evidence="5">
    <location>
        <begin position="557"/>
        <end position="616"/>
    </location>
</feature>
<dbReference type="InterPro" id="IPR055093">
    <property type="entry name" value="EPS8_2nd"/>
</dbReference>
<feature type="region of interest" description="Disordered" evidence="4">
    <location>
        <begin position="440"/>
        <end position="532"/>
    </location>
</feature>
<accession>A0ABM1SIR5</accession>
<dbReference type="Pfam" id="PF08416">
    <property type="entry name" value="PTB"/>
    <property type="match status" value="1"/>
</dbReference>
<dbReference type="InterPro" id="IPR013625">
    <property type="entry name" value="PTB"/>
</dbReference>
<reference evidence="7" key="1">
    <citation type="submission" date="2025-08" db="UniProtKB">
        <authorList>
            <consortium name="RefSeq"/>
        </authorList>
    </citation>
    <scope>IDENTIFICATION</scope>
    <source>
        <tissue evidence="7">Muscle</tissue>
    </source>
</reference>
<evidence type="ECO:0000313" key="6">
    <source>
        <dbReference type="Proteomes" id="UP000694941"/>
    </source>
</evidence>
<name>A0ABM1SIR5_LIMPO</name>
<evidence type="ECO:0000259" key="5">
    <source>
        <dbReference type="PROSITE" id="PS50002"/>
    </source>
</evidence>
<evidence type="ECO:0000256" key="3">
    <source>
        <dbReference type="PROSITE-ProRule" id="PRU00192"/>
    </source>
</evidence>
<keyword evidence="6" id="KW-1185">Reference proteome</keyword>
<dbReference type="Pfam" id="PF22975">
    <property type="entry name" value="EPS8_2nd"/>
    <property type="match status" value="1"/>
</dbReference>
<dbReference type="InterPro" id="IPR001452">
    <property type="entry name" value="SH3_domain"/>
</dbReference>
<feature type="compositionally biased region" description="Low complexity" evidence="4">
    <location>
        <begin position="209"/>
        <end position="223"/>
    </location>
</feature>
<feature type="region of interest" description="Disordered" evidence="4">
    <location>
        <begin position="284"/>
        <end position="306"/>
    </location>
</feature>
<comment type="similarity">
    <text evidence="1">Belongs to the EPS8 family.</text>
</comment>
<dbReference type="Pfam" id="PF00018">
    <property type="entry name" value="SH3_1"/>
    <property type="match status" value="1"/>
</dbReference>
<dbReference type="Proteomes" id="UP000694941">
    <property type="component" value="Unplaced"/>
</dbReference>
<sequence>MSPHRVKDPGMKGTRSSYSNGYHSDQHSNSNEDGPTYLMEHLATFSVGPQFQLETPKDGLRRLFQMEKSNGIWTQKMQMKLDKRWLVIIDYENGDIVEKFPMNLISEPTEFTSDDPKELYNNIVVFIVLADLKYKDGTPSEMHIFQSLQVSAKDVVTDMKLFMTGKWKAAYRNDRRSIPPPPTNPPPELPHNGINVREQIHMFNAAVKAHSSGPAVSHSSSSPRDQLERAEHVRSSMSRDSNDETSSTTSERYERDVTTLNHCFDDIERFIARLQHAAAAFKELERRQKSRKSKKKDLGDGMLSMRAKPPPEREFLDILKKFKLSFNLLARLRNHIHDPNAPELVHFLFTPLTVIVEAARDSNYGPNIAAKVVAPLLTVEAIDLLQNCCTSKENDLWHSLGDTWTVSRERWKGYEDNFHPVFSDGWTPENAFIEERELNGPAASSSTQRIHHQELRQASEEFRRPVGLPSLDQDSPYESDYFYRGERDRQPTAPDIHPSTFDNRQYEPRHLNVPERNEQDFRDSRSDVSTDSIEQGIDPHRQFDIEQQRWLEELKAAGAKIVVVLYPRTANNDKELSVVRGEVLDVVDDSRKWWRARNYRHQVGHVPNTIVTPYQAVIREEEVINNPLYTRSGPSREDYHSQGEHIEGRERLEEGYSGLSLHKGPQGPVPAPASADWVQRERRGKKGEFRYF</sequence>
<dbReference type="PROSITE" id="PS50002">
    <property type="entry name" value="SH3"/>
    <property type="match status" value="1"/>
</dbReference>
<feature type="region of interest" description="Disordered" evidence="4">
    <location>
        <begin position="653"/>
        <end position="692"/>
    </location>
</feature>
<feature type="compositionally biased region" description="Basic and acidic residues" evidence="4">
    <location>
        <begin position="1"/>
        <end position="10"/>
    </location>
</feature>
<evidence type="ECO:0000256" key="2">
    <source>
        <dbReference type="ARBA" id="ARBA00022443"/>
    </source>
</evidence>
<dbReference type="PANTHER" id="PTHR12287">
    <property type="entry name" value="EPIDERMAL GROWTH FACTOR RECEPTOR KINASE SUBSTRATE EPS8-RELATED PROTEIN"/>
    <property type="match status" value="1"/>
</dbReference>
<dbReference type="InterPro" id="IPR036028">
    <property type="entry name" value="SH3-like_dom_sf"/>
</dbReference>
<dbReference type="SMART" id="SM00326">
    <property type="entry name" value="SH3"/>
    <property type="match status" value="1"/>
</dbReference>
<feature type="region of interest" description="Disordered" evidence="4">
    <location>
        <begin position="1"/>
        <end position="35"/>
    </location>
</feature>